<evidence type="ECO:0000256" key="5">
    <source>
        <dbReference type="PIRSR" id="PIRSR622684-1"/>
    </source>
</evidence>
<dbReference type="SUPFAM" id="SSF54001">
    <property type="entry name" value="Cysteine proteinases"/>
    <property type="match status" value="1"/>
</dbReference>
<feature type="compositionally biased region" description="Polar residues" evidence="7">
    <location>
        <begin position="794"/>
        <end position="807"/>
    </location>
</feature>
<dbReference type="PANTHER" id="PTHR10183">
    <property type="entry name" value="CALPAIN"/>
    <property type="match status" value="1"/>
</dbReference>
<feature type="domain" description="Calpain catalytic" evidence="8">
    <location>
        <begin position="259"/>
        <end position="557"/>
    </location>
</feature>
<dbReference type="GO" id="GO:0004198">
    <property type="term" value="F:calcium-dependent cysteine-type endopeptidase activity"/>
    <property type="evidence" value="ECO:0007669"/>
    <property type="project" value="InterPro"/>
</dbReference>
<organism evidence="9">
    <name type="scientific">Talaromyces marneffei PM1</name>
    <dbReference type="NCBI Taxonomy" id="1077442"/>
    <lineage>
        <taxon>Eukaryota</taxon>
        <taxon>Fungi</taxon>
        <taxon>Dikarya</taxon>
        <taxon>Ascomycota</taxon>
        <taxon>Pezizomycotina</taxon>
        <taxon>Eurotiomycetes</taxon>
        <taxon>Eurotiomycetidae</taxon>
        <taxon>Eurotiales</taxon>
        <taxon>Trichocomaceae</taxon>
        <taxon>Talaromyces</taxon>
        <taxon>Talaromyces sect. Talaromyces</taxon>
    </lineage>
</organism>
<feature type="region of interest" description="Disordered" evidence="7">
    <location>
        <begin position="847"/>
        <end position="882"/>
    </location>
</feature>
<gene>
    <name evidence="9" type="ORF">GQ26_0190390</name>
</gene>
<feature type="active site" evidence="5 6">
    <location>
        <position position="288"/>
    </location>
</feature>
<feature type="region of interest" description="Disordered" evidence="7">
    <location>
        <begin position="759"/>
        <end position="826"/>
    </location>
</feature>
<proteinExistence type="inferred from homology"/>
<feature type="compositionally biased region" description="Basic and acidic residues" evidence="7">
    <location>
        <begin position="780"/>
        <end position="792"/>
    </location>
</feature>
<dbReference type="CDD" id="cd00044">
    <property type="entry name" value="CysPc"/>
    <property type="match status" value="1"/>
</dbReference>
<dbReference type="Gene3D" id="3.90.70.10">
    <property type="entry name" value="Cysteine proteinases"/>
    <property type="match status" value="1"/>
</dbReference>
<evidence type="ECO:0000313" key="9">
    <source>
        <dbReference type="EMBL" id="KFX46277.1"/>
    </source>
</evidence>
<dbReference type="FunFam" id="3.90.70.10:FF:000072">
    <property type="entry name" value="Cysteine proteinase"/>
    <property type="match status" value="1"/>
</dbReference>
<dbReference type="PRINTS" id="PR00704">
    <property type="entry name" value="CALPAIN"/>
</dbReference>
<keyword evidence="3 6" id="KW-0378">Hydrolase</keyword>
<feature type="active site" evidence="5 6">
    <location>
        <position position="481"/>
    </location>
</feature>
<comment type="similarity">
    <text evidence="1">Belongs to the peptidase C2 family.</text>
</comment>
<dbReference type="SMART" id="SM00230">
    <property type="entry name" value="CysPc"/>
    <property type="match status" value="1"/>
</dbReference>
<feature type="region of interest" description="Disordered" evidence="7">
    <location>
        <begin position="124"/>
        <end position="151"/>
    </location>
</feature>
<dbReference type="PROSITE" id="PS50203">
    <property type="entry name" value="CALPAIN_CAT"/>
    <property type="match status" value="1"/>
</dbReference>
<dbReference type="eggNOG" id="KOG0045">
    <property type="taxonomic scope" value="Eukaryota"/>
</dbReference>
<dbReference type="EMBL" id="JPOX01000019">
    <property type="protein sequence ID" value="KFX46277.1"/>
    <property type="molecule type" value="Genomic_DNA"/>
</dbReference>
<evidence type="ECO:0000256" key="4">
    <source>
        <dbReference type="ARBA" id="ARBA00022807"/>
    </source>
</evidence>
<reference evidence="9" key="1">
    <citation type="journal article" date="2014" name="PLoS Genet.">
        <title>Signature Gene Expression Reveals Novel Clues to the Molecular Mechanisms of Dimorphic Transition in Penicillium marneffei.</title>
        <authorList>
            <person name="Yang E."/>
            <person name="Wang G."/>
            <person name="Cai J."/>
            <person name="Woo P.C."/>
            <person name="Lau S.K."/>
            <person name="Yuen K.-Y."/>
            <person name="Chow W.-N."/>
            <person name="Lin X."/>
        </authorList>
    </citation>
    <scope>NUCLEOTIDE SEQUENCE [LARGE SCALE GENOMIC DNA]</scope>
    <source>
        <strain evidence="9">PM1</strain>
    </source>
</reference>
<name>A0A093V158_TALMA</name>
<feature type="compositionally biased region" description="Low complexity" evidence="7">
    <location>
        <begin position="129"/>
        <end position="138"/>
    </location>
</feature>
<keyword evidence="4 6" id="KW-0788">Thiol protease</keyword>
<feature type="active site" evidence="5 6">
    <location>
        <position position="501"/>
    </location>
</feature>
<accession>A0A093V158</accession>
<dbReference type="InterPro" id="IPR001300">
    <property type="entry name" value="Peptidase_C2_calpain_cat"/>
</dbReference>
<sequence>MPTHKTGSRAETRQIRHWGQSALPIGLNQNNTSSGIRLSICPESARACTQNTAKGMQAITGLRVAIVSLSTTYRGSNRAPTVESHDDAQDGLGCHKDCLLAEKRILHSKDNTEFRKMEEDEIEMMRQYSESPRSSSRTPRNKPPPNQAPQDTIKQFWNQFNTRYPGKIFTILPNNPYARSKVAQQPTGVIQGSDAARSYEQARKECEIAVERIVKECERINQRYSDPHFDIEFDLKTGKRNCLDGLAEENMEMRPRGVKRVTDIFEHPQFYINGPTAGDVRQGRDGDCWLMAALCTMGNKQGLIDRLCVARNEKVGVYGFVFYRDGEWQQFIIDDKLYLRAADYDESIEERPIWDDISRKDTEEEYRKVWQTGSRALYFAQCSDDNETWLPLLEKAYAKAHGDYTAIEGGFVGEAIEDLTGGVTSEILSTNILDKDKFWKEELMNVNKQFLFGCATGIFSNWLDPKYRGPPRERKGISEGHSYSIMEAKEINGVRLLRLRNPWGKKEWSGAWSDGSEEWTPEWMKLLNHKFGNDGVFWISYDDLLKKYQHFDRTRLFGPEWTLTQQWMSLNVPWSADYAYEKFVIEISSTSPVVVVLSQLDTRYFRGLEGEYDFTLQFRLQKEGEEDYIVRSSTNYMMSRSVNTDITLDAGRYCVLVKVTAYRRKNADNPEDVVRRTASSRREKLVQMGLSYDLAHTKGLTLETEAEKKEREEREERQRFLERQKLRDQTMKKLQQQHIREKKIQARRERMMKRERLREAVEAGQHFPAESEDDAEDEELTPRVGHDQDKLDQMISTRNGNGLQPTTRRARVSSRPIRPMLRTDYPKTSANHYQEMMELLQDFEFDSDLDMPPEHSPAHPSPSSTASFPGPPPPNRGAGGDGSVNPWNAVCVVGLKVFSKDPELKLQVVRPGCYDGEAALDRDDPAVSATFETRSSFFFKG</sequence>
<protein>
    <submittedName>
        <fullName evidence="9">Calpain-1 catalytic subunit</fullName>
    </submittedName>
</protein>
<evidence type="ECO:0000256" key="7">
    <source>
        <dbReference type="SAM" id="MobiDB-lite"/>
    </source>
</evidence>
<dbReference type="InterPro" id="IPR022684">
    <property type="entry name" value="Calpain_cysteine_protease"/>
</dbReference>
<dbReference type="AlphaFoldDB" id="A0A093V158"/>
<dbReference type="GO" id="GO:0006508">
    <property type="term" value="P:proteolysis"/>
    <property type="evidence" value="ECO:0007669"/>
    <property type="project" value="UniProtKB-KW"/>
</dbReference>
<keyword evidence="2 6" id="KW-0645">Protease</keyword>
<evidence type="ECO:0000256" key="3">
    <source>
        <dbReference type="ARBA" id="ARBA00022801"/>
    </source>
</evidence>
<evidence type="ECO:0000256" key="2">
    <source>
        <dbReference type="ARBA" id="ARBA00022670"/>
    </source>
</evidence>
<dbReference type="InterPro" id="IPR038765">
    <property type="entry name" value="Papain-like_cys_pep_sf"/>
</dbReference>
<comment type="caution">
    <text evidence="9">The sequence shown here is derived from an EMBL/GenBank/DDBJ whole genome shotgun (WGS) entry which is preliminary data.</text>
</comment>
<feature type="compositionally biased region" description="Acidic residues" evidence="7">
    <location>
        <begin position="770"/>
        <end position="779"/>
    </location>
</feature>
<evidence type="ECO:0000256" key="6">
    <source>
        <dbReference type="PROSITE-ProRule" id="PRU00239"/>
    </source>
</evidence>
<evidence type="ECO:0000259" key="8">
    <source>
        <dbReference type="PROSITE" id="PS50203"/>
    </source>
</evidence>
<dbReference type="PANTHER" id="PTHR10183:SF379">
    <property type="entry name" value="CALPAIN-5"/>
    <property type="match status" value="1"/>
</dbReference>
<dbReference type="Pfam" id="PF00648">
    <property type="entry name" value="Peptidase_C2"/>
    <property type="match status" value="2"/>
</dbReference>
<evidence type="ECO:0000256" key="1">
    <source>
        <dbReference type="ARBA" id="ARBA00007623"/>
    </source>
</evidence>